<dbReference type="InterPro" id="IPR000305">
    <property type="entry name" value="GIY-YIG_endonuc"/>
</dbReference>
<dbReference type="InterPro" id="IPR035901">
    <property type="entry name" value="GIY-YIG_endonuc_sf"/>
</dbReference>
<name>A0A2T6AVJ2_9RHOB</name>
<keyword evidence="4" id="KW-1185">Reference proteome</keyword>
<dbReference type="EMBL" id="QBKN01000011">
    <property type="protein sequence ID" value="PTX47833.1"/>
    <property type="molecule type" value="Genomic_DNA"/>
</dbReference>
<comment type="similarity">
    <text evidence="1">Belongs to the UPF0213 family.</text>
</comment>
<keyword evidence="3" id="KW-0540">Nuclease</keyword>
<keyword evidence="3" id="KW-0255">Endonuclease</keyword>
<dbReference type="Proteomes" id="UP000244069">
    <property type="component" value="Unassembled WGS sequence"/>
</dbReference>
<dbReference type="SMART" id="SM00465">
    <property type="entry name" value="GIYc"/>
    <property type="match status" value="1"/>
</dbReference>
<dbReference type="PANTHER" id="PTHR34477">
    <property type="entry name" value="UPF0213 PROTEIN YHBQ"/>
    <property type="match status" value="1"/>
</dbReference>
<dbReference type="CDD" id="cd10448">
    <property type="entry name" value="GIY-YIG_unchar_3"/>
    <property type="match status" value="1"/>
</dbReference>
<dbReference type="InterPro" id="IPR050190">
    <property type="entry name" value="UPF0213_domain"/>
</dbReference>
<protein>
    <submittedName>
        <fullName evidence="3">Putative endonuclease</fullName>
    </submittedName>
</protein>
<dbReference type="GO" id="GO:0004519">
    <property type="term" value="F:endonuclease activity"/>
    <property type="evidence" value="ECO:0007669"/>
    <property type="project" value="UniProtKB-KW"/>
</dbReference>
<feature type="domain" description="GIY-YIG" evidence="2">
    <location>
        <begin position="14"/>
        <end position="90"/>
    </location>
</feature>
<dbReference type="AlphaFoldDB" id="A0A2T6AVJ2"/>
<accession>A0A2T6AVJ2</accession>
<dbReference type="Pfam" id="PF01541">
    <property type="entry name" value="GIY-YIG"/>
    <property type="match status" value="1"/>
</dbReference>
<evidence type="ECO:0000256" key="1">
    <source>
        <dbReference type="ARBA" id="ARBA00007435"/>
    </source>
</evidence>
<reference evidence="3 4" key="1">
    <citation type="submission" date="2018-04" db="EMBL/GenBank/DDBJ databases">
        <title>Genomic Encyclopedia of Archaeal and Bacterial Type Strains, Phase II (KMG-II): from individual species to whole genera.</title>
        <authorList>
            <person name="Goeker M."/>
        </authorList>
    </citation>
    <scope>NUCLEOTIDE SEQUENCE [LARGE SCALE GENOMIC DNA]</scope>
    <source>
        <strain evidence="3 4">DSM 29329</strain>
    </source>
</reference>
<evidence type="ECO:0000259" key="2">
    <source>
        <dbReference type="PROSITE" id="PS50164"/>
    </source>
</evidence>
<dbReference type="SUPFAM" id="SSF82771">
    <property type="entry name" value="GIY-YIG endonuclease"/>
    <property type="match status" value="1"/>
</dbReference>
<comment type="caution">
    <text evidence="3">The sequence shown here is derived from an EMBL/GenBank/DDBJ whole genome shotgun (WGS) entry which is preliminary data.</text>
</comment>
<evidence type="ECO:0000313" key="4">
    <source>
        <dbReference type="Proteomes" id="UP000244069"/>
    </source>
</evidence>
<dbReference type="Gene3D" id="3.40.1440.10">
    <property type="entry name" value="GIY-YIG endonuclease"/>
    <property type="match status" value="1"/>
</dbReference>
<keyword evidence="3" id="KW-0378">Hydrolase</keyword>
<gene>
    <name evidence="3" type="ORF">C8N44_111164</name>
</gene>
<organism evidence="3 4">
    <name type="scientific">Allosediminivita pacifica</name>
    <dbReference type="NCBI Taxonomy" id="1267769"/>
    <lineage>
        <taxon>Bacteria</taxon>
        <taxon>Pseudomonadati</taxon>
        <taxon>Pseudomonadota</taxon>
        <taxon>Alphaproteobacteria</taxon>
        <taxon>Rhodobacterales</taxon>
        <taxon>Paracoccaceae</taxon>
        <taxon>Allosediminivita</taxon>
    </lineage>
</organism>
<dbReference type="PROSITE" id="PS50164">
    <property type="entry name" value="GIY_YIG"/>
    <property type="match status" value="1"/>
</dbReference>
<sequence>MTVATAPAMKKDPPPLFVYIMTNRPRGTLYIGVTGDIARRAWEHRTHATPGFTDRYNLERLVHFEVFEEPSEAIRREKALKRWRRDWKIALIEKGNADWRDLWEEITP</sequence>
<dbReference type="PANTHER" id="PTHR34477:SF5">
    <property type="entry name" value="BSL5627 PROTEIN"/>
    <property type="match status" value="1"/>
</dbReference>
<dbReference type="RefSeq" id="WP_244641059.1">
    <property type="nucleotide sequence ID" value="NZ_BMEZ01000013.1"/>
</dbReference>
<proteinExistence type="inferred from homology"/>
<evidence type="ECO:0000313" key="3">
    <source>
        <dbReference type="EMBL" id="PTX47833.1"/>
    </source>
</evidence>